<dbReference type="RefSeq" id="XP_005845730.1">
    <property type="nucleotide sequence ID" value="XM_005845668.1"/>
</dbReference>
<reference evidence="3 4" key="1">
    <citation type="journal article" date="2010" name="Plant Cell">
        <title>The Chlorella variabilis NC64A genome reveals adaptation to photosymbiosis, coevolution with viruses, and cryptic sex.</title>
        <authorList>
            <person name="Blanc G."/>
            <person name="Duncan G."/>
            <person name="Agarkova I."/>
            <person name="Borodovsky M."/>
            <person name="Gurnon J."/>
            <person name="Kuo A."/>
            <person name="Lindquist E."/>
            <person name="Lucas S."/>
            <person name="Pangilinan J."/>
            <person name="Polle J."/>
            <person name="Salamov A."/>
            <person name="Terry A."/>
            <person name="Yamada T."/>
            <person name="Dunigan D.D."/>
            <person name="Grigoriev I.V."/>
            <person name="Claverie J.M."/>
            <person name="Van Etten J.L."/>
        </authorList>
    </citation>
    <scope>NUCLEOTIDE SEQUENCE [LARGE SCALE GENOMIC DNA]</scope>
    <source>
        <strain evidence="3 4">NC64A</strain>
    </source>
</reference>
<gene>
    <name evidence="3" type="ORF">CHLNCDRAFT_58427</name>
</gene>
<dbReference type="Proteomes" id="UP000008141">
    <property type="component" value="Unassembled WGS sequence"/>
</dbReference>
<dbReference type="AlphaFoldDB" id="E1ZK39"/>
<sequence>MARSLALLCLLAVLGSASAVDLQSFLTDPKYAPFLKKALGTVTCLTDASVTGGTFDLDLCPSVLAGLEQLESGATDIVVDCEPACAATFYTLSEQCLSELTGAFNADPEPVGIMGSEFLATCAVVHSGGGAGAPSPAPASEGAVVAGAPAPARR</sequence>
<evidence type="ECO:0000313" key="3">
    <source>
        <dbReference type="EMBL" id="EFN53628.1"/>
    </source>
</evidence>
<organism evidence="4">
    <name type="scientific">Chlorella variabilis</name>
    <name type="common">Green alga</name>
    <dbReference type="NCBI Taxonomy" id="554065"/>
    <lineage>
        <taxon>Eukaryota</taxon>
        <taxon>Viridiplantae</taxon>
        <taxon>Chlorophyta</taxon>
        <taxon>core chlorophytes</taxon>
        <taxon>Trebouxiophyceae</taxon>
        <taxon>Chlorellales</taxon>
        <taxon>Chlorellaceae</taxon>
        <taxon>Chlorella clade</taxon>
        <taxon>Chlorella</taxon>
    </lineage>
</organism>
<dbReference type="InParanoid" id="E1ZK39"/>
<feature type="signal peptide" evidence="2">
    <location>
        <begin position="1"/>
        <end position="19"/>
    </location>
</feature>
<keyword evidence="2" id="KW-0732">Signal</keyword>
<evidence type="ECO:0000313" key="4">
    <source>
        <dbReference type="Proteomes" id="UP000008141"/>
    </source>
</evidence>
<dbReference type="OrthoDB" id="509807at2759"/>
<evidence type="ECO:0000256" key="2">
    <source>
        <dbReference type="SAM" id="SignalP"/>
    </source>
</evidence>
<accession>E1ZK39</accession>
<evidence type="ECO:0000256" key="1">
    <source>
        <dbReference type="SAM" id="MobiDB-lite"/>
    </source>
</evidence>
<protein>
    <submittedName>
        <fullName evidence="3">Expressed protein</fullName>
    </submittedName>
</protein>
<dbReference type="GeneID" id="17353222"/>
<dbReference type="KEGG" id="cvr:CHLNCDRAFT_58427"/>
<name>E1ZK39_CHLVA</name>
<feature type="compositionally biased region" description="Low complexity" evidence="1">
    <location>
        <begin position="138"/>
        <end position="154"/>
    </location>
</feature>
<keyword evidence="4" id="KW-1185">Reference proteome</keyword>
<dbReference type="EMBL" id="GL433850">
    <property type="protein sequence ID" value="EFN53628.1"/>
    <property type="molecule type" value="Genomic_DNA"/>
</dbReference>
<feature type="chain" id="PRO_5003156278" evidence="2">
    <location>
        <begin position="20"/>
        <end position="154"/>
    </location>
</feature>
<feature type="region of interest" description="Disordered" evidence="1">
    <location>
        <begin position="132"/>
        <end position="154"/>
    </location>
</feature>
<proteinExistence type="predicted"/>